<dbReference type="EMBL" id="VTFY01000007">
    <property type="protein sequence ID" value="MRX82644.1"/>
    <property type="molecule type" value="Genomic_DNA"/>
</dbReference>
<dbReference type="GeneID" id="97355283"/>
<accession>A0A6N7RNB1</accession>
<dbReference type="RefSeq" id="WP_154333497.1">
    <property type="nucleotide sequence ID" value="NZ_VTFY01000007.1"/>
</dbReference>
<name>A0A6N7RNB1_9ACTN</name>
<dbReference type="SUPFAM" id="SSF158446">
    <property type="entry name" value="IVS-encoded protein-like"/>
    <property type="match status" value="1"/>
</dbReference>
<dbReference type="InterPro" id="IPR036583">
    <property type="entry name" value="23S_rRNA_IVS_sf"/>
</dbReference>
<evidence type="ECO:0000313" key="2">
    <source>
        <dbReference type="EMBL" id="MRX82644.1"/>
    </source>
</evidence>
<sequence>MNRSNDAFDFAIRVAELVRYVREKPERFPLAAEMLAAGVRAGMAARDLEDLADAAQASRAREASAAIDEVRYYLEMAVRSGYLTELEAARVRQMGTDLREALTGESPLPLPLPSTYESTSDHPDQGASS</sequence>
<organism evidence="2 3">
    <name type="scientific">Eggerthella guodeyinii</name>
    <dbReference type="NCBI Taxonomy" id="2690837"/>
    <lineage>
        <taxon>Bacteria</taxon>
        <taxon>Bacillati</taxon>
        <taxon>Actinomycetota</taxon>
        <taxon>Coriobacteriia</taxon>
        <taxon>Eggerthellales</taxon>
        <taxon>Eggerthellaceae</taxon>
        <taxon>Eggerthella</taxon>
    </lineage>
</organism>
<keyword evidence="3" id="KW-1185">Reference proteome</keyword>
<dbReference type="Gene3D" id="1.20.1440.60">
    <property type="entry name" value="23S rRNA-intervening sequence"/>
    <property type="match status" value="1"/>
</dbReference>
<dbReference type="Proteomes" id="UP000438093">
    <property type="component" value="Unassembled WGS sequence"/>
</dbReference>
<gene>
    <name evidence="2" type="ORF">GJG86_09075</name>
</gene>
<comment type="caution">
    <text evidence="2">The sequence shown here is derived from an EMBL/GenBank/DDBJ whole genome shotgun (WGS) entry which is preliminary data.</text>
</comment>
<feature type="region of interest" description="Disordered" evidence="1">
    <location>
        <begin position="98"/>
        <end position="129"/>
    </location>
</feature>
<protein>
    <submittedName>
        <fullName evidence="2">Uncharacterized protein</fullName>
    </submittedName>
</protein>
<dbReference type="AlphaFoldDB" id="A0A6N7RNB1"/>
<proteinExistence type="predicted"/>
<evidence type="ECO:0000256" key="1">
    <source>
        <dbReference type="SAM" id="MobiDB-lite"/>
    </source>
</evidence>
<evidence type="ECO:0000313" key="3">
    <source>
        <dbReference type="Proteomes" id="UP000438093"/>
    </source>
</evidence>
<feature type="compositionally biased region" description="Basic and acidic residues" evidence="1">
    <location>
        <begin position="119"/>
        <end position="129"/>
    </location>
</feature>
<reference evidence="3" key="1">
    <citation type="submission" date="2019-08" db="EMBL/GenBank/DDBJ databases">
        <title>Arthrobacter sp. nov., isolated from plateau pika and Tibetan wild ass.</title>
        <authorList>
            <person name="Ge Y."/>
        </authorList>
    </citation>
    <scope>NUCLEOTIDE SEQUENCE [LARGE SCALE GENOMIC DNA]</scope>
    <source>
        <strain evidence="3">HF-4214</strain>
    </source>
</reference>